<feature type="domain" description="Histidine kinase" evidence="12">
    <location>
        <begin position="252"/>
        <end position="465"/>
    </location>
</feature>
<dbReference type="Gene3D" id="1.10.287.130">
    <property type="match status" value="1"/>
</dbReference>
<evidence type="ECO:0000259" key="13">
    <source>
        <dbReference type="PROSITE" id="PS50885"/>
    </source>
</evidence>
<dbReference type="InterPro" id="IPR036890">
    <property type="entry name" value="HATPase_C_sf"/>
</dbReference>
<dbReference type="EC" id="2.7.13.3" evidence="3"/>
<dbReference type="GO" id="GO:0000155">
    <property type="term" value="F:phosphorelay sensor kinase activity"/>
    <property type="evidence" value="ECO:0007669"/>
    <property type="project" value="InterPro"/>
</dbReference>
<keyword evidence="10 11" id="KW-0472">Membrane</keyword>
<dbReference type="EMBL" id="NGAF01000017">
    <property type="protein sequence ID" value="OXR41801.1"/>
    <property type="molecule type" value="Genomic_DNA"/>
</dbReference>
<dbReference type="InterPro" id="IPR003594">
    <property type="entry name" value="HATPase_dom"/>
</dbReference>
<dbReference type="Pfam" id="PF00512">
    <property type="entry name" value="HisKA"/>
    <property type="match status" value="1"/>
</dbReference>
<evidence type="ECO:0000256" key="1">
    <source>
        <dbReference type="ARBA" id="ARBA00000085"/>
    </source>
</evidence>
<dbReference type="InterPro" id="IPR036097">
    <property type="entry name" value="HisK_dim/P_sf"/>
</dbReference>
<evidence type="ECO:0000256" key="7">
    <source>
        <dbReference type="ARBA" id="ARBA00022777"/>
    </source>
</evidence>
<evidence type="ECO:0000256" key="11">
    <source>
        <dbReference type="SAM" id="Phobius"/>
    </source>
</evidence>
<feature type="transmembrane region" description="Helical" evidence="11">
    <location>
        <begin position="21"/>
        <end position="48"/>
    </location>
</feature>
<sequence length="469" mass="50142">MVDDEWVHRFRRWTHPSRWGVRIRSALVSALAVGVVLLVAAGAMVWLLHRSLIDELDGAAQARAAEIAETLEHDPARVRELTRAEDGRIAAAQVVAPDGTVIWGFDDPHGILATPPAGVKRAVGLAAASGYDEDLRVASRLAETPSGRYQVLVAVDTESVERAVARVGALLAVGAPIVVLAAAAATYLLVGRSLRSVEAIRERVARIGATELSERVPVPAPRDEIARLAETMNDMLARVEAGHRAQRRFVGDASHELRSPLATVTAALELARHRPEIVDAELIDGTLLPEAERMRRLIDDLLTLAAADEQGLELRTCDVDLDDIAQSAAAAARLRGERTVETDIRPTRIVGDPERLARALRNIVDNALAHARARILIAVAENSEPGASGARIVVDDDGPGIPAADRTRVFDRFVRLEADRSRTTGGSGLGLAIVAEIVAAHGGAVRVAESPWGGARFVVDLPLTGPPDR</sequence>
<dbReference type="SMART" id="SM00304">
    <property type="entry name" value="HAMP"/>
    <property type="match status" value="1"/>
</dbReference>
<dbReference type="CDD" id="cd06225">
    <property type="entry name" value="HAMP"/>
    <property type="match status" value="1"/>
</dbReference>
<evidence type="ECO:0000256" key="4">
    <source>
        <dbReference type="ARBA" id="ARBA00022553"/>
    </source>
</evidence>
<evidence type="ECO:0000256" key="10">
    <source>
        <dbReference type="ARBA" id="ARBA00023136"/>
    </source>
</evidence>
<dbReference type="InterPro" id="IPR005467">
    <property type="entry name" value="His_kinase_dom"/>
</dbReference>
<reference evidence="14 15" key="1">
    <citation type="submission" date="2017-07" db="EMBL/GenBank/DDBJ databases">
        <title>First draft Genome Sequence of Nocardia cerradoensis isolated from human infection.</title>
        <authorList>
            <person name="Carrasco G."/>
        </authorList>
    </citation>
    <scope>NUCLEOTIDE SEQUENCE [LARGE SCALE GENOMIC DNA]</scope>
    <source>
        <strain evidence="14 15">CNM20130759</strain>
    </source>
</reference>
<dbReference type="Gene3D" id="6.10.340.10">
    <property type="match status" value="1"/>
</dbReference>
<dbReference type="PROSITE" id="PS50885">
    <property type="entry name" value="HAMP"/>
    <property type="match status" value="1"/>
</dbReference>
<dbReference type="InterPro" id="IPR050428">
    <property type="entry name" value="TCS_sensor_his_kinase"/>
</dbReference>
<keyword evidence="5 14" id="KW-0808">Transferase</keyword>
<proteinExistence type="predicted"/>
<feature type="transmembrane region" description="Helical" evidence="11">
    <location>
        <begin position="167"/>
        <end position="190"/>
    </location>
</feature>
<dbReference type="SUPFAM" id="SSF47384">
    <property type="entry name" value="Homodimeric domain of signal transducing histidine kinase"/>
    <property type="match status" value="1"/>
</dbReference>
<evidence type="ECO:0000256" key="5">
    <source>
        <dbReference type="ARBA" id="ARBA00022679"/>
    </source>
</evidence>
<dbReference type="Proteomes" id="UP000215506">
    <property type="component" value="Unassembled WGS sequence"/>
</dbReference>
<dbReference type="RefSeq" id="WP_223273756.1">
    <property type="nucleotide sequence ID" value="NZ_NGAF01000017.1"/>
</dbReference>
<dbReference type="PANTHER" id="PTHR45436">
    <property type="entry name" value="SENSOR HISTIDINE KINASE YKOH"/>
    <property type="match status" value="1"/>
</dbReference>
<dbReference type="PANTHER" id="PTHR45436:SF5">
    <property type="entry name" value="SENSOR HISTIDINE KINASE TRCS"/>
    <property type="match status" value="1"/>
</dbReference>
<dbReference type="SMART" id="SM00388">
    <property type="entry name" value="HisKA"/>
    <property type="match status" value="1"/>
</dbReference>
<keyword evidence="9" id="KW-0902">Two-component regulatory system</keyword>
<comment type="caution">
    <text evidence="14">The sequence shown here is derived from an EMBL/GenBank/DDBJ whole genome shotgun (WGS) entry which is preliminary data.</text>
</comment>
<keyword evidence="4" id="KW-0597">Phosphoprotein</keyword>
<organism evidence="14 15">
    <name type="scientific">Nocardia cerradoensis</name>
    <dbReference type="NCBI Taxonomy" id="85688"/>
    <lineage>
        <taxon>Bacteria</taxon>
        <taxon>Bacillati</taxon>
        <taxon>Actinomycetota</taxon>
        <taxon>Actinomycetes</taxon>
        <taxon>Mycobacteriales</taxon>
        <taxon>Nocardiaceae</taxon>
        <taxon>Nocardia</taxon>
    </lineage>
</organism>
<comment type="catalytic activity">
    <reaction evidence="1">
        <text>ATP + protein L-histidine = ADP + protein N-phospho-L-histidine.</text>
        <dbReference type="EC" id="2.7.13.3"/>
    </reaction>
</comment>
<evidence type="ECO:0000256" key="6">
    <source>
        <dbReference type="ARBA" id="ARBA00022692"/>
    </source>
</evidence>
<keyword evidence="15" id="KW-1185">Reference proteome</keyword>
<evidence type="ECO:0000313" key="15">
    <source>
        <dbReference type="Proteomes" id="UP000215506"/>
    </source>
</evidence>
<dbReference type="CDD" id="cd00082">
    <property type="entry name" value="HisKA"/>
    <property type="match status" value="1"/>
</dbReference>
<accession>A0A231GZ50</accession>
<dbReference type="Pfam" id="PF00672">
    <property type="entry name" value="HAMP"/>
    <property type="match status" value="1"/>
</dbReference>
<comment type="subcellular location">
    <subcellularLocation>
        <location evidence="2">Cell membrane</location>
    </subcellularLocation>
</comment>
<dbReference type="SMART" id="SM00387">
    <property type="entry name" value="HATPase_c"/>
    <property type="match status" value="1"/>
</dbReference>
<dbReference type="SUPFAM" id="SSF55874">
    <property type="entry name" value="ATPase domain of HSP90 chaperone/DNA topoisomerase II/histidine kinase"/>
    <property type="match status" value="1"/>
</dbReference>
<dbReference type="Gene3D" id="3.30.565.10">
    <property type="entry name" value="Histidine kinase-like ATPase, C-terminal domain"/>
    <property type="match status" value="1"/>
</dbReference>
<evidence type="ECO:0000256" key="9">
    <source>
        <dbReference type="ARBA" id="ARBA00023012"/>
    </source>
</evidence>
<dbReference type="InterPro" id="IPR003660">
    <property type="entry name" value="HAMP_dom"/>
</dbReference>
<evidence type="ECO:0000256" key="3">
    <source>
        <dbReference type="ARBA" id="ARBA00012438"/>
    </source>
</evidence>
<protein>
    <recommendedName>
        <fullName evidence="3">histidine kinase</fullName>
        <ecNumber evidence="3">2.7.13.3</ecNumber>
    </recommendedName>
</protein>
<gene>
    <name evidence="14" type="primary">tcrY_2</name>
    <name evidence="14" type="ORF">B7C42_06143</name>
</gene>
<feature type="domain" description="HAMP" evidence="13">
    <location>
        <begin position="191"/>
        <end position="244"/>
    </location>
</feature>
<dbReference type="PRINTS" id="PR00344">
    <property type="entry name" value="BCTRLSENSOR"/>
</dbReference>
<dbReference type="InterPro" id="IPR004358">
    <property type="entry name" value="Sig_transdc_His_kin-like_C"/>
</dbReference>
<keyword evidence="6 11" id="KW-0812">Transmembrane</keyword>
<dbReference type="GO" id="GO:0005886">
    <property type="term" value="C:plasma membrane"/>
    <property type="evidence" value="ECO:0007669"/>
    <property type="project" value="UniProtKB-SubCell"/>
</dbReference>
<dbReference type="Pfam" id="PF02518">
    <property type="entry name" value="HATPase_c"/>
    <property type="match status" value="1"/>
</dbReference>
<evidence type="ECO:0000313" key="14">
    <source>
        <dbReference type="EMBL" id="OXR41801.1"/>
    </source>
</evidence>
<name>A0A231GZ50_9NOCA</name>
<evidence type="ECO:0000259" key="12">
    <source>
        <dbReference type="PROSITE" id="PS50109"/>
    </source>
</evidence>
<evidence type="ECO:0000256" key="8">
    <source>
        <dbReference type="ARBA" id="ARBA00022989"/>
    </source>
</evidence>
<keyword evidence="7 14" id="KW-0418">Kinase</keyword>
<keyword evidence="8 11" id="KW-1133">Transmembrane helix</keyword>
<evidence type="ECO:0000256" key="2">
    <source>
        <dbReference type="ARBA" id="ARBA00004236"/>
    </source>
</evidence>
<dbReference type="InterPro" id="IPR003661">
    <property type="entry name" value="HisK_dim/P_dom"/>
</dbReference>
<dbReference type="AlphaFoldDB" id="A0A231GZ50"/>
<dbReference type="PROSITE" id="PS50109">
    <property type="entry name" value="HIS_KIN"/>
    <property type="match status" value="1"/>
</dbReference>